<dbReference type="InterPro" id="IPR001610">
    <property type="entry name" value="PAC"/>
</dbReference>
<dbReference type="SMART" id="SM00086">
    <property type="entry name" value="PAC"/>
    <property type="match status" value="1"/>
</dbReference>
<dbReference type="InterPro" id="IPR000014">
    <property type="entry name" value="PAS"/>
</dbReference>
<dbReference type="EMBL" id="AAEW02000001">
    <property type="protein sequence ID" value="EAT17247.1"/>
    <property type="molecule type" value="Genomic_DNA"/>
</dbReference>
<dbReference type="SUPFAM" id="SSF55785">
    <property type="entry name" value="PYP-like sensor domain (PAS domain)"/>
    <property type="match status" value="1"/>
</dbReference>
<evidence type="ECO:0000313" key="7">
    <source>
        <dbReference type="EMBL" id="EAT17247.1"/>
    </source>
</evidence>
<dbReference type="InterPro" id="IPR050469">
    <property type="entry name" value="Diguanylate_Cyclase"/>
</dbReference>
<dbReference type="SMART" id="SM00267">
    <property type="entry name" value="GGDEF"/>
    <property type="match status" value="1"/>
</dbReference>
<evidence type="ECO:0000259" key="5">
    <source>
        <dbReference type="PROSITE" id="PS50113"/>
    </source>
</evidence>
<dbReference type="PANTHER" id="PTHR45138">
    <property type="entry name" value="REGULATORY COMPONENTS OF SENSORY TRANSDUCTION SYSTEM"/>
    <property type="match status" value="1"/>
</dbReference>
<feature type="coiled-coil region" evidence="3">
    <location>
        <begin position="209"/>
        <end position="236"/>
    </location>
</feature>
<reference evidence="7" key="2">
    <citation type="submission" date="2006-05" db="EMBL/GenBank/DDBJ databases">
        <title>Sequencing of the draft genome and assembly of Desulfuromonas acetoxidans DSM 684.</title>
        <authorList>
            <consortium name="US DOE Joint Genome Institute (JGI-PGF)"/>
            <person name="Copeland A."/>
            <person name="Lucas S."/>
            <person name="Lapidus A."/>
            <person name="Barry K."/>
            <person name="Detter J.C."/>
            <person name="Glavina del Rio T."/>
            <person name="Hammon N."/>
            <person name="Israni S."/>
            <person name="Dalin E."/>
            <person name="Tice H."/>
            <person name="Bruce D."/>
            <person name="Pitluck S."/>
            <person name="Richardson P."/>
        </authorList>
    </citation>
    <scope>NUCLEOTIDE SEQUENCE [LARGE SCALE GENOMIC DNA]</scope>
    <source>
        <strain evidence="7">DSM 684</strain>
    </source>
</reference>
<sequence length="403" mass="45905">MRVSKQGKLLYANRAAFKILNPWHCAIGEQVPEFIFQKVKESLQENIRLSLEMSFSRRFYSLTLVPIVEQGYVNFYGQDVTQSKLAIEQLKQSEMRFHQIADFMPQLVWTADPSGNVDYYNERRKEFEGFTQSEDGSWSWAPVVHPDDQHETIEAWKKAYQTGTAYEIKHRIKRSNGRFTWYLSRAFPIRDETGKIIKWFGTATDIDDIKKVEIKLAQAKKAAEEANQKLKELASTDVVTGLQSRRAFMEEAKSLFQIAERYQRPFSFLIIDIDHFKKVNDTYGHLGGDVVLVELGKIMSSCLRATDILGRIGGEEFAVILPETGPDHTAELIERLLEKVRTTEIRIDDDTLVSVTVSIGVATVPPLPIHVGKVMAAADKALYQAKSDGRNRCCEASMDCHES</sequence>
<dbReference type="Gene3D" id="3.30.450.20">
    <property type="entry name" value="PAS domain"/>
    <property type="match status" value="1"/>
</dbReference>
<comment type="catalytic activity">
    <reaction evidence="2">
        <text>2 GTP = 3',3'-c-di-GMP + 2 diphosphate</text>
        <dbReference type="Rhea" id="RHEA:24898"/>
        <dbReference type="ChEBI" id="CHEBI:33019"/>
        <dbReference type="ChEBI" id="CHEBI:37565"/>
        <dbReference type="ChEBI" id="CHEBI:58805"/>
        <dbReference type="EC" id="2.7.7.65"/>
    </reaction>
</comment>
<dbReference type="InterPro" id="IPR035965">
    <property type="entry name" value="PAS-like_dom_sf"/>
</dbReference>
<dbReference type="InterPro" id="IPR013655">
    <property type="entry name" value="PAS_fold_3"/>
</dbReference>
<dbReference type="InterPro" id="IPR000700">
    <property type="entry name" value="PAS-assoc_C"/>
</dbReference>
<dbReference type="CDD" id="cd01949">
    <property type="entry name" value="GGDEF"/>
    <property type="match status" value="1"/>
</dbReference>
<dbReference type="FunFam" id="3.30.450.20:FF:000099">
    <property type="entry name" value="Sensory box sensor histidine kinase"/>
    <property type="match status" value="1"/>
</dbReference>
<evidence type="ECO:0000259" key="6">
    <source>
        <dbReference type="PROSITE" id="PS50887"/>
    </source>
</evidence>
<feature type="domain" description="GGDEF" evidence="6">
    <location>
        <begin position="264"/>
        <end position="398"/>
    </location>
</feature>
<protein>
    <recommendedName>
        <fullName evidence="1">diguanylate cyclase</fullName>
        <ecNumber evidence="1">2.7.7.65</ecNumber>
    </recommendedName>
</protein>
<evidence type="ECO:0000256" key="1">
    <source>
        <dbReference type="ARBA" id="ARBA00012528"/>
    </source>
</evidence>
<evidence type="ECO:0000256" key="3">
    <source>
        <dbReference type="SAM" id="Coils"/>
    </source>
</evidence>
<proteinExistence type="predicted"/>
<dbReference type="Pfam" id="PF08447">
    <property type="entry name" value="PAS_3"/>
    <property type="match status" value="1"/>
</dbReference>
<dbReference type="InterPro" id="IPR029787">
    <property type="entry name" value="Nucleotide_cyclase"/>
</dbReference>
<comment type="caution">
    <text evidence="7">The sequence shown here is derived from an EMBL/GenBank/DDBJ whole genome shotgun (WGS) entry which is preliminary data.</text>
</comment>
<organism evidence="7 8">
    <name type="scientific">Desulfuromonas acetoxidans (strain DSM 684 / 11070)</name>
    <dbReference type="NCBI Taxonomy" id="281689"/>
    <lineage>
        <taxon>Bacteria</taxon>
        <taxon>Pseudomonadati</taxon>
        <taxon>Thermodesulfobacteriota</taxon>
        <taxon>Desulfuromonadia</taxon>
        <taxon>Desulfuromonadales</taxon>
        <taxon>Desulfuromonadaceae</taxon>
        <taxon>Desulfuromonas</taxon>
    </lineage>
</organism>
<dbReference type="GO" id="GO:0052621">
    <property type="term" value="F:diguanylate cyclase activity"/>
    <property type="evidence" value="ECO:0007669"/>
    <property type="project" value="UniProtKB-EC"/>
</dbReference>
<evidence type="ECO:0000313" key="8">
    <source>
        <dbReference type="Proteomes" id="UP000005695"/>
    </source>
</evidence>
<feature type="domain" description="PAS" evidence="4">
    <location>
        <begin position="93"/>
        <end position="163"/>
    </location>
</feature>
<dbReference type="AlphaFoldDB" id="Q1K456"/>
<feature type="domain" description="PAC" evidence="5">
    <location>
        <begin position="166"/>
        <end position="218"/>
    </location>
</feature>
<dbReference type="PANTHER" id="PTHR45138:SF9">
    <property type="entry name" value="DIGUANYLATE CYCLASE DGCM-RELATED"/>
    <property type="match status" value="1"/>
</dbReference>
<dbReference type="PROSITE" id="PS50112">
    <property type="entry name" value="PAS"/>
    <property type="match status" value="1"/>
</dbReference>
<keyword evidence="8" id="KW-1185">Reference proteome</keyword>
<dbReference type="InterPro" id="IPR043128">
    <property type="entry name" value="Rev_trsase/Diguanyl_cyclase"/>
</dbReference>
<dbReference type="Gene3D" id="3.30.70.270">
    <property type="match status" value="1"/>
</dbReference>
<accession>Q1K456</accession>
<dbReference type="PROSITE" id="PS50887">
    <property type="entry name" value="GGDEF"/>
    <property type="match status" value="1"/>
</dbReference>
<dbReference type="InterPro" id="IPR000160">
    <property type="entry name" value="GGDEF_dom"/>
</dbReference>
<dbReference type="EC" id="2.7.7.65" evidence="1"/>
<dbReference type="PROSITE" id="PS50113">
    <property type="entry name" value="PAC"/>
    <property type="match status" value="1"/>
</dbReference>
<gene>
    <name evidence="7" type="ORF">Dace_3113</name>
</gene>
<reference evidence="7" key="1">
    <citation type="submission" date="2006-05" db="EMBL/GenBank/DDBJ databases">
        <title>Annotation of the draft genome assembly of Desulfuromonas acetoxidans DSM 684.</title>
        <authorList>
            <consortium name="US DOE Joint Genome Institute (JGI-ORNL)"/>
            <person name="Larimer F."/>
            <person name="Land M."/>
            <person name="Hauser L."/>
        </authorList>
    </citation>
    <scope>NUCLEOTIDE SEQUENCE [LARGE SCALE GENOMIC DNA]</scope>
    <source>
        <strain evidence="7">DSM 684</strain>
    </source>
</reference>
<evidence type="ECO:0000259" key="4">
    <source>
        <dbReference type="PROSITE" id="PS50112"/>
    </source>
</evidence>
<dbReference type="FunFam" id="3.30.70.270:FF:000001">
    <property type="entry name" value="Diguanylate cyclase domain protein"/>
    <property type="match status" value="1"/>
</dbReference>
<dbReference type="NCBIfam" id="TIGR00229">
    <property type="entry name" value="sensory_box"/>
    <property type="match status" value="1"/>
</dbReference>
<evidence type="ECO:0000256" key="2">
    <source>
        <dbReference type="ARBA" id="ARBA00034247"/>
    </source>
</evidence>
<dbReference type="Pfam" id="PF00990">
    <property type="entry name" value="GGDEF"/>
    <property type="match status" value="1"/>
</dbReference>
<dbReference type="NCBIfam" id="TIGR00254">
    <property type="entry name" value="GGDEF"/>
    <property type="match status" value="1"/>
</dbReference>
<dbReference type="Proteomes" id="UP000005695">
    <property type="component" value="Unassembled WGS sequence"/>
</dbReference>
<name>Q1K456_DESA6</name>
<dbReference type="CDD" id="cd00130">
    <property type="entry name" value="PAS"/>
    <property type="match status" value="1"/>
</dbReference>
<dbReference type="SUPFAM" id="SSF55073">
    <property type="entry name" value="Nucleotide cyclase"/>
    <property type="match status" value="1"/>
</dbReference>
<keyword evidence="3" id="KW-0175">Coiled coil</keyword>